<keyword evidence="4" id="KW-0238">DNA-binding</keyword>
<feature type="compositionally biased region" description="Polar residues" evidence="6">
    <location>
        <begin position="387"/>
        <end position="402"/>
    </location>
</feature>
<dbReference type="InterPro" id="IPR013325">
    <property type="entry name" value="RNA_pol_sigma_r2"/>
</dbReference>
<feature type="compositionally biased region" description="Low complexity" evidence="6">
    <location>
        <begin position="554"/>
        <end position="574"/>
    </location>
</feature>
<organism evidence="9 10">
    <name type="scientific">Amycolatopsis marina</name>
    <dbReference type="NCBI Taxonomy" id="490629"/>
    <lineage>
        <taxon>Bacteria</taxon>
        <taxon>Bacillati</taxon>
        <taxon>Actinomycetota</taxon>
        <taxon>Actinomycetes</taxon>
        <taxon>Pseudonocardiales</taxon>
        <taxon>Pseudonocardiaceae</taxon>
        <taxon>Amycolatopsis</taxon>
    </lineage>
</organism>
<proteinExistence type="inferred from homology"/>
<dbReference type="GO" id="GO:0006352">
    <property type="term" value="P:DNA-templated transcription initiation"/>
    <property type="evidence" value="ECO:0007669"/>
    <property type="project" value="InterPro"/>
</dbReference>
<feature type="compositionally biased region" description="Gly residues" evidence="6">
    <location>
        <begin position="527"/>
        <end position="545"/>
    </location>
</feature>
<dbReference type="InterPro" id="IPR039425">
    <property type="entry name" value="RNA_pol_sigma-70-like"/>
</dbReference>
<evidence type="ECO:0000256" key="5">
    <source>
        <dbReference type="ARBA" id="ARBA00023163"/>
    </source>
</evidence>
<feature type="region of interest" description="Disordered" evidence="6">
    <location>
        <begin position="417"/>
        <end position="574"/>
    </location>
</feature>
<dbReference type="PANTHER" id="PTHR43133:SF8">
    <property type="entry name" value="RNA POLYMERASE SIGMA FACTOR HI_1459-RELATED"/>
    <property type="match status" value="1"/>
</dbReference>
<dbReference type="STRING" id="490629.SAMN05216266_101723"/>
<evidence type="ECO:0000259" key="7">
    <source>
        <dbReference type="Pfam" id="PF04542"/>
    </source>
</evidence>
<dbReference type="Pfam" id="PF13490">
    <property type="entry name" value="zf-HC2"/>
    <property type="match status" value="1"/>
</dbReference>
<name>A0A1I0W3U8_9PSEU</name>
<gene>
    <name evidence="9" type="ORF">SAMN05216266_101723</name>
</gene>
<evidence type="ECO:0000259" key="8">
    <source>
        <dbReference type="Pfam" id="PF13490"/>
    </source>
</evidence>
<dbReference type="Pfam" id="PF04542">
    <property type="entry name" value="Sigma70_r2"/>
    <property type="match status" value="1"/>
</dbReference>
<evidence type="ECO:0000256" key="6">
    <source>
        <dbReference type="SAM" id="MobiDB-lite"/>
    </source>
</evidence>
<sequence>MTVSNPRRDDMRTAPSAADEPALLQRLREGDDAAFGELFELHAAAVRRLALGMAADRAEAEDITAETFFRVLQALRRGSGPRDNVRAYLLTVARRVCWEWHGARRDVPVSDDELNTRAGAGADSQARAAEHNLISRAFSSLPERWRSVLWQTEVEGEQPAVVAPHFGLSPNATAALARRARLGLRAAYLQAHLAVHRSSDGCRTVMEKLGGYTAGSVTGAEARKIRAHLIICATCRSTHDELRDVCSTLRAHAGVVVLLVPASALAFGSGAGAGIGSAGSIGSVMSMAGTAGGTGAAGTVGAGAAGGFAMAVGAKVKVGLALASTAAAGAFGVAVGPVVDSGPTQTIGLPGGGGTAELSIEPSKPSPIPRTSEVAGTGWRVPEVPGQSKQRQGPTEPAGQQANEYQAPKQLELPGQAEQDRTVVGGHELPGTSSAPEDRETSDSQPRIDKPDESGESTEDTTVLDTSTGPTGTPTNPSNTPTSGTGDPTTPREIGTTRPGGGARVTDESSAHDEPRPRDTIKRDAEPGGGRGGDTGQRDGGGSSGGQARSDLEPAGQADAGTPAAATAGQARQPIIRVIVIQFTVADGDGRTCRAGLDG</sequence>
<dbReference type="Gene3D" id="1.10.1740.10">
    <property type="match status" value="1"/>
</dbReference>
<dbReference type="Proteomes" id="UP000243799">
    <property type="component" value="Unassembled WGS sequence"/>
</dbReference>
<dbReference type="InterPro" id="IPR014284">
    <property type="entry name" value="RNA_pol_sigma-70_dom"/>
</dbReference>
<dbReference type="AlphaFoldDB" id="A0A1I0W3U8"/>
<dbReference type="Gene3D" id="1.10.10.1320">
    <property type="entry name" value="Anti-sigma factor, zinc-finger domain"/>
    <property type="match status" value="1"/>
</dbReference>
<evidence type="ECO:0000313" key="9">
    <source>
        <dbReference type="EMBL" id="SFA83409.1"/>
    </source>
</evidence>
<comment type="similarity">
    <text evidence="1">Belongs to the sigma-70 factor family. ECF subfamily.</text>
</comment>
<dbReference type="RefSeq" id="WP_245788110.1">
    <property type="nucleotide sequence ID" value="NZ_FOKG01000001.1"/>
</dbReference>
<keyword evidence="3" id="KW-0731">Sigma factor</keyword>
<dbReference type="GO" id="GO:0016987">
    <property type="term" value="F:sigma factor activity"/>
    <property type="evidence" value="ECO:0007669"/>
    <property type="project" value="UniProtKB-KW"/>
</dbReference>
<feature type="region of interest" description="Disordered" evidence="6">
    <location>
        <begin position="345"/>
        <end position="402"/>
    </location>
</feature>
<feature type="domain" description="RNA polymerase sigma-70 region 2" evidence="7">
    <location>
        <begin position="38"/>
        <end position="98"/>
    </location>
</feature>
<dbReference type="InterPro" id="IPR013324">
    <property type="entry name" value="RNA_pol_sigma_r3/r4-like"/>
</dbReference>
<feature type="domain" description="Putative zinc-finger" evidence="8">
    <location>
        <begin position="202"/>
        <end position="236"/>
    </location>
</feature>
<dbReference type="SUPFAM" id="SSF88946">
    <property type="entry name" value="Sigma2 domain of RNA polymerase sigma factors"/>
    <property type="match status" value="1"/>
</dbReference>
<dbReference type="GO" id="GO:0003677">
    <property type="term" value="F:DNA binding"/>
    <property type="evidence" value="ECO:0007669"/>
    <property type="project" value="UniProtKB-KW"/>
</dbReference>
<dbReference type="EMBL" id="FOKG01000001">
    <property type="protein sequence ID" value="SFA83409.1"/>
    <property type="molecule type" value="Genomic_DNA"/>
</dbReference>
<evidence type="ECO:0000313" key="10">
    <source>
        <dbReference type="Proteomes" id="UP000243799"/>
    </source>
</evidence>
<feature type="compositionally biased region" description="Basic and acidic residues" evidence="6">
    <location>
        <begin position="505"/>
        <end position="526"/>
    </location>
</feature>
<evidence type="ECO:0000256" key="3">
    <source>
        <dbReference type="ARBA" id="ARBA00023082"/>
    </source>
</evidence>
<dbReference type="InterPro" id="IPR027383">
    <property type="entry name" value="Znf_put"/>
</dbReference>
<reference evidence="10" key="1">
    <citation type="submission" date="2016-10" db="EMBL/GenBank/DDBJ databases">
        <authorList>
            <person name="Varghese N."/>
            <person name="Submissions S."/>
        </authorList>
    </citation>
    <scope>NUCLEOTIDE SEQUENCE [LARGE SCALE GENOMIC DNA]</scope>
    <source>
        <strain evidence="10">CGMCC 4.3568</strain>
    </source>
</reference>
<dbReference type="PANTHER" id="PTHR43133">
    <property type="entry name" value="RNA POLYMERASE ECF-TYPE SIGMA FACTO"/>
    <property type="match status" value="1"/>
</dbReference>
<evidence type="ECO:0000256" key="2">
    <source>
        <dbReference type="ARBA" id="ARBA00023015"/>
    </source>
</evidence>
<dbReference type="SUPFAM" id="SSF88659">
    <property type="entry name" value="Sigma3 and sigma4 domains of RNA polymerase sigma factors"/>
    <property type="match status" value="1"/>
</dbReference>
<accession>A0A1I0W3U8</accession>
<evidence type="ECO:0000256" key="4">
    <source>
        <dbReference type="ARBA" id="ARBA00023125"/>
    </source>
</evidence>
<dbReference type="InterPro" id="IPR041916">
    <property type="entry name" value="Anti_sigma_zinc_sf"/>
</dbReference>
<evidence type="ECO:0000256" key="1">
    <source>
        <dbReference type="ARBA" id="ARBA00010641"/>
    </source>
</evidence>
<protein>
    <submittedName>
        <fullName evidence="9">RNA polymerase sigma factor, sigma-70 family</fullName>
    </submittedName>
</protein>
<keyword evidence="2" id="KW-0805">Transcription regulation</keyword>
<dbReference type="NCBIfam" id="TIGR02937">
    <property type="entry name" value="sigma70-ECF"/>
    <property type="match status" value="1"/>
</dbReference>
<feature type="compositionally biased region" description="Low complexity" evidence="6">
    <location>
        <begin position="466"/>
        <end position="491"/>
    </location>
</feature>
<keyword evidence="10" id="KW-1185">Reference proteome</keyword>
<keyword evidence="5" id="KW-0804">Transcription</keyword>
<dbReference type="InterPro" id="IPR007627">
    <property type="entry name" value="RNA_pol_sigma70_r2"/>
</dbReference>
<feature type="compositionally biased region" description="Basic and acidic residues" evidence="6">
    <location>
        <begin position="436"/>
        <end position="453"/>
    </location>
</feature>